<dbReference type="EMBL" id="JAEAOA010000844">
    <property type="protein sequence ID" value="KAK3596152.1"/>
    <property type="molecule type" value="Genomic_DNA"/>
</dbReference>
<dbReference type="InterPro" id="IPR024810">
    <property type="entry name" value="MAB21L/cGLR"/>
</dbReference>
<gene>
    <name evidence="4" type="ORF">CHS0354_013738</name>
</gene>
<dbReference type="Pfam" id="PF03281">
    <property type="entry name" value="Mab-21"/>
    <property type="match status" value="1"/>
</dbReference>
<organism evidence="4 5">
    <name type="scientific">Potamilus streckersoni</name>
    <dbReference type="NCBI Taxonomy" id="2493646"/>
    <lineage>
        <taxon>Eukaryota</taxon>
        <taxon>Metazoa</taxon>
        <taxon>Spiralia</taxon>
        <taxon>Lophotrochozoa</taxon>
        <taxon>Mollusca</taxon>
        <taxon>Bivalvia</taxon>
        <taxon>Autobranchia</taxon>
        <taxon>Heteroconchia</taxon>
        <taxon>Palaeoheterodonta</taxon>
        <taxon>Unionida</taxon>
        <taxon>Unionoidea</taxon>
        <taxon>Unionidae</taxon>
        <taxon>Ambleminae</taxon>
        <taxon>Lampsilini</taxon>
        <taxon>Potamilus</taxon>
    </lineage>
</organism>
<protein>
    <submittedName>
        <fullName evidence="4">Uncharacterized protein</fullName>
    </submittedName>
</protein>
<feature type="domain" description="Mab-21-like nucleotidyltransferase" evidence="2">
    <location>
        <begin position="177"/>
        <end position="248"/>
    </location>
</feature>
<evidence type="ECO:0000313" key="4">
    <source>
        <dbReference type="EMBL" id="KAK3596152.1"/>
    </source>
</evidence>
<reference evidence="4" key="3">
    <citation type="submission" date="2023-05" db="EMBL/GenBank/DDBJ databases">
        <authorList>
            <person name="Smith C.H."/>
        </authorList>
    </citation>
    <scope>NUCLEOTIDE SEQUENCE</scope>
    <source>
        <strain evidence="4">CHS0354</strain>
        <tissue evidence="4">Mantle</tissue>
    </source>
</reference>
<evidence type="ECO:0000259" key="2">
    <source>
        <dbReference type="Pfam" id="PF03281"/>
    </source>
</evidence>
<comment type="caution">
    <text evidence="4">The sequence shown here is derived from an EMBL/GenBank/DDBJ whole genome shotgun (WGS) entry which is preliminary data.</text>
</comment>
<dbReference type="Proteomes" id="UP001195483">
    <property type="component" value="Unassembled WGS sequence"/>
</dbReference>
<name>A0AAE0SQ50_9BIVA</name>
<dbReference type="PANTHER" id="PTHR10656">
    <property type="entry name" value="CELL FATE DETERMINING PROTEIN MAB21-RELATED"/>
    <property type="match status" value="1"/>
</dbReference>
<dbReference type="Pfam" id="PF20266">
    <property type="entry name" value="Mab-21_C"/>
    <property type="match status" value="1"/>
</dbReference>
<evidence type="ECO:0000259" key="3">
    <source>
        <dbReference type="Pfam" id="PF20266"/>
    </source>
</evidence>
<dbReference type="InterPro" id="IPR046906">
    <property type="entry name" value="Mab-21_HhH/H2TH-like"/>
</dbReference>
<feature type="domain" description="Mab-21-like HhH/H2TH-like" evidence="3">
    <location>
        <begin position="259"/>
        <end position="337"/>
    </location>
</feature>
<dbReference type="SMART" id="SM01265">
    <property type="entry name" value="Mab-21"/>
    <property type="match status" value="1"/>
</dbReference>
<proteinExistence type="inferred from homology"/>
<sequence length="716" mass="83388">MSDMTHQVPEHYRSVSERLSYILDNVGYSREDRDRKVTVATDTEVFFNISEALQTKLRLYIFGSRGEGSTGPEFQSDIDKLYQSTGIKVVTDLSQVQPEMTNFLMVNDTHTHPGYVKLQRISISPVYTPVPVYLEEYNDGFSTIDSLNRTVLSNTLTHTLGTVYGPAYRKHNYLSGLSVDIVYALRCSQWPQEGYEWFLRRRLNGWPTPIQIENAREYGCFVTPVGHSHSFESLLEWRLSFSIAERDITRNFEDTTMKVYILLKMIKKTYIEPVVGDAFSSYHCKVCMLWTRERTPHELWRNENLLQYLVLCMRQLYEWAITGFCPDYFIVTNNIYDRKIIGAVRNNLVQILRNLLSSNCTFLLGIKCCNLEQYITDEISRFDYCIIAITVEEIVNHMLTLSAASKCRSSILQYIPQHYSTLVDYLHRIMYASKYLPYIMKYPLKHATMILWSQLGFHIATICKENADVLLQEQVDYLVALASGCLSFGINHDTTSVRLKLCGLGMELGNHYLIETSLQHISESCMKYAFSATLSGAYISESFTEMLCYNRHNTEELLQTQTTFSVVYLPSEMSITPKPLRMEMFRSSDAPSELRKRVDFWFDWGVVDSVLCLYFFQYLNFSRQGKVRHKQAAMSNMIHVIRTETKILHRDTAFNLLGYSFMYENQLINSYRCFNQSLKIRPYHNAARFYLGLLFNRIHATERGHRHYENRSYSSS</sequence>
<evidence type="ECO:0000256" key="1">
    <source>
        <dbReference type="ARBA" id="ARBA00008307"/>
    </source>
</evidence>
<reference evidence="4" key="1">
    <citation type="journal article" date="2021" name="Genome Biol. Evol.">
        <title>A High-Quality Reference Genome for a Parasitic Bivalve with Doubly Uniparental Inheritance (Bivalvia: Unionida).</title>
        <authorList>
            <person name="Smith C.H."/>
        </authorList>
    </citation>
    <scope>NUCLEOTIDE SEQUENCE</scope>
    <source>
        <strain evidence="4">CHS0354</strain>
    </source>
</reference>
<dbReference type="PANTHER" id="PTHR10656:SF69">
    <property type="entry name" value="MAB-21-LIKE HHH_H2TH-LIKE DOMAIN-CONTAINING PROTEIN"/>
    <property type="match status" value="1"/>
</dbReference>
<comment type="similarity">
    <text evidence="1">Belongs to the mab-21 family.</text>
</comment>
<keyword evidence="5" id="KW-1185">Reference proteome</keyword>
<evidence type="ECO:0000313" key="5">
    <source>
        <dbReference type="Proteomes" id="UP001195483"/>
    </source>
</evidence>
<accession>A0AAE0SQ50</accession>
<dbReference type="InterPro" id="IPR046903">
    <property type="entry name" value="Mab-21-like_nuc_Trfase"/>
</dbReference>
<reference evidence="4" key="2">
    <citation type="journal article" date="2021" name="Genome Biol. Evol.">
        <title>Developing a high-quality reference genome for a parasitic bivalve with doubly uniparental inheritance (Bivalvia: Unionida).</title>
        <authorList>
            <person name="Smith C.H."/>
        </authorList>
    </citation>
    <scope>NUCLEOTIDE SEQUENCE</scope>
    <source>
        <strain evidence="4">CHS0354</strain>
        <tissue evidence="4">Mantle</tissue>
    </source>
</reference>
<dbReference type="AlphaFoldDB" id="A0AAE0SQ50"/>
<dbReference type="Gene3D" id="1.10.1410.40">
    <property type="match status" value="1"/>
</dbReference>